<proteinExistence type="predicted"/>
<sequence length="209" mass="23318">MFQLMDYETAANGGMTSAARERQMSSACDSSSDCPFGTTVPIGDVPMSKRLGGRLENTFAHCIHYPVSQKLSQDQFQKPELGNTSEGFSCTIQRFLFSRSTQPMNPEPKGQHTNRYKQKKFSDLSCWHIERSQTPVHLIVSPAEALLPSSEHRATLTSSKTMKEQSNRHHGTTALSFTKRQSAVSRLHRQTPQDTSFVGAVVPYEIHVA</sequence>
<keyword evidence="2" id="KW-1185">Reference proteome</keyword>
<evidence type="ECO:0000313" key="2">
    <source>
        <dbReference type="Proteomes" id="UP000054324"/>
    </source>
</evidence>
<gene>
    <name evidence="1" type="ORF">T265_08685</name>
</gene>
<dbReference type="GeneID" id="20322864"/>
<protein>
    <submittedName>
        <fullName evidence="1">Uncharacterized protein</fullName>
    </submittedName>
</protein>
<dbReference type="AlphaFoldDB" id="A0A074ZCR0"/>
<reference evidence="1 2" key="1">
    <citation type="submission" date="2013-11" db="EMBL/GenBank/DDBJ databases">
        <title>Opisthorchis viverrini - life in the bile duct.</title>
        <authorList>
            <person name="Young N.D."/>
            <person name="Nagarajan N."/>
            <person name="Lin S.J."/>
            <person name="Korhonen P.K."/>
            <person name="Jex A.R."/>
            <person name="Hall R.S."/>
            <person name="Safavi-Hemami H."/>
            <person name="Kaewkong W."/>
            <person name="Bertrand D."/>
            <person name="Gao S."/>
            <person name="Seet Q."/>
            <person name="Wongkham S."/>
            <person name="Teh B.T."/>
            <person name="Wongkham C."/>
            <person name="Intapan P.M."/>
            <person name="Maleewong W."/>
            <person name="Yang X."/>
            <person name="Hu M."/>
            <person name="Wang Z."/>
            <person name="Hofmann A."/>
            <person name="Sternberg P.W."/>
            <person name="Tan P."/>
            <person name="Wang J."/>
            <person name="Gasser R.B."/>
        </authorList>
    </citation>
    <scope>NUCLEOTIDE SEQUENCE [LARGE SCALE GENOMIC DNA]</scope>
</reference>
<dbReference type="KEGG" id="ovi:T265_08685"/>
<dbReference type="Proteomes" id="UP000054324">
    <property type="component" value="Unassembled WGS sequence"/>
</dbReference>
<accession>A0A074ZCR0</accession>
<organism evidence="1 2">
    <name type="scientific">Opisthorchis viverrini</name>
    <name type="common">Southeast Asian liver fluke</name>
    <dbReference type="NCBI Taxonomy" id="6198"/>
    <lineage>
        <taxon>Eukaryota</taxon>
        <taxon>Metazoa</taxon>
        <taxon>Spiralia</taxon>
        <taxon>Lophotrochozoa</taxon>
        <taxon>Platyhelminthes</taxon>
        <taxon>Trematoda</taxon>
        <taxon>Digenea</taxon>
        <taxon>Opisthorchiida</taxon>
        <taxon>Opisthorchiata</taxon>
        <taxon>Opisthorchiidae</taxon>
        <taxon>Opisthorchis</taxon>
    </lineage>
</organism>
<dbReference type="EMBL" id="KL596850">
    <property type="protein sequence ID" value="KER23412.1"/>
    <property type="molecule type" value="Genomic_DNA"/>
</dbReference>
<dbReference type="CTD" id="20322864"/>
<evidence type="ECO:0000313" key="1">
    <source>
        <dbReference type="EMBL" id="KER23412.1"/>
    </source>
</evidence>
<dbReference type="RefSeq" id="XP_009172823.1">
    <property type="nucleotide sequence ID" value="XM_009174559.1"/>
</dbReference>
<name>A0A074ZCR0_OPIVI</name>